<evidence type="ECO:0000256" key="1">
    <source>
        <dbReference type="SAM" id="Phobius"/>
    </source>
</evidence>
<protein>
    <submittedName>
        <fullName evidence="2">Uncharacterized protein</fullName>
    </submittedName>
</protein>
<feature type="transmembrane region" description="Helical" evidence="1">
    <location>
        <begin position="12"/>
        <end position="32"/>
    </location>
</feature>
<dbReference type="EMBL" id="LQYY01000011">
    <property type="protein sequence ID" value="KYD35200.1"/>
    <property type="molecule type" value="Genomic_DNA"/>
</dbReference>
<name>A0A150NER1_GEOSE</name>
<dbReference type="PROSITE" id="PS51257">
    <property type="entry name" value="PROKAR_LIPOPROTEIN"/>
    <property type="match status" value="1"/>
</dbReference>
<reference evidence="2 3" key="1">
    <citation type="submission" date="2016-01" db="EMBL/GenBank/DDBJ databases">
        <title>Draft Genome Sequences of Seven Thermophilic Sporeformers Isolated from Foods.</title>
        <authorList>
            <person name="Berendsen E.M."/>
            <person name="Wells-Bennik M.H."/>
            <person name="Krawcyk A.O."/>
            <person name="De Jong A."/>
            <person name="Holsappel S."/>
            <person name="Eijlander R.T."/>
            <person name="Kuipers O.P."/>
        </authorList>
    </citation>
    <scope>NUCLEOTIDE SEQUENCE [LARGE SCALE GENOMIC DNA]</scope>
    <source>
        <strain evidence="2 3">B4114</strain>
    </source>
</reference>
<gene>
    <name evidence="2" type="ORF">B4114_0498</name>
</gene>
<keyword evidence="1" id="KW-0812">Transmembrane</keyword>
<dbReference type="PATRIC" id="fig|1422.17.peg.1012"/>
<sequence length="38" mass="4559">MKVRRQREGRWMDEWSVTLNIASLVVLVYFIGSCWIES</sequence>
<accession>A0A150NER1</accession>
<organism evidence="2 3">
    <name type="scientific">Geobacillus stearothermophilus</name>
    <name type="common">Bacillus stearothermophilus</name>
    <dbReference type="NCBI Taxonomy" id="1422"/>
    <lineage>
        <taxon>Bacteria</taxon>
        <taxon>Bacillati</taxon>
        <taxon>Bacillota</taxon>
        <taxon>Bacilli</taxon>
        <taxon>Bacillales</taxon>
        <taxon>Anoxybacillaceae</taxon>
        <taxon>Geobacillus</taxon>
    </lineage>
</organism>
<evidence type="ECO:0000313" key="3">
    <source>
        <dbReference type="Proteomes" id="UP000075517"/>
    </source>
</evidence>
<keyword evidence="1" id="KW-0472">Membrane</keyword>
<dbReference type="AlphaFoldDB" id="A0A150NER1"/>
<keyword evidence="1" id="KW-1133">Transmembrane helix</keyword>
<dbReference type="Proteomes" id="UP000075517">
    <property type="component" value="Unassembled WGS sequence"/>
</dbReference>
<comment type="caution">
    <text evidence="2">The sequence shown here is derived from an EMBL/GenBank/DDBJ whole genome shotgun (WGS) entry which is preliminary data.</text>
</comment>
<evidence type="ECO:0000313" key="2">
    <source>
        <dbReference type="EMBL" id="KYD35200.1"/>
    </source>
</evidence>
<proteinExistence type="predicted"/>